<comment type="caution">
    <text evidence="3">The sequence shown here is derived from an EMBL/GenBank/DDBJ whole genome shotgun (WGS) entry which is preliminary data.</text>
</comment>
<dbReference type="EMBL" id="JABELX010000018">
    <property type="protein sequence ID" value="NNH75063.1"/>
    <property type="molecule type" value="Genomic_DNA"/>
</dbReference>
<reference evidence="3 4" key="1">
    <citation type="submission" date="2020-05" db="EMBL/GenBank/DDBJ databases">
        <title>MicrobeNet Type strains.</title>
        <authorList>
            <person name="Nicholson A.C."/>
        </authorList>
    </citation>
    <scope>NUCLEOTIDE SEQUENCE [LARGE SCALE GENOMIC DNA]</scope>
    <source>
        <strain evidence="3 4">JCM 3224</strain>
    </source>
</reference>
<evidence type="ECO:0000256" key="1">
    <source>
        <dbReference type="ARBA" id="ARBA00023125"/>
    </source>
</evidence>
<dbReference type="Gene3D" id="3.30.450.40">
    <property type="match status" value="1"/>
</dbReference>
<evidence type="ECO:0000313" key="3">
    <source>
        <dbReference type="EMBL" id="NNH75063.1"/>
    </source>
</evidence>
<dbReference type="AlphaFoldDB" id="A0A849C8D9"/>
<proteinExistence type="predicted"/>
<dbReference type="InterPro" id="IPR001867">
    <property type="entry name" value="OmpR/PhoB-type_DNA-bd"/>
</dbReference>
<dbReference type="Proteomes" id="UP000586827">
    <property type="component" value="Unassembled WGS sequence"/>
</dbReference>
<evidence type="ECO:0000259" key="2">
    <source>
        <dbReference type="SMART" id="SM00862"/>
    </source>
</evidence>
<dbReference type="SMART" id="SM00862">
    <property type="entry name" value="Trans_reg_C"/>
    <property type="match status" value="1"/>
</dbReference>
<dbReference type="GO" id="GO:0003677">
    <property type="term" value="F:DNA binding"/>
    <property type="evidence" value="ECO:0007669"/>
    <property type="project" value="UniProtKB-KW"/>
</dbReference>
<evidence type="ECO:0000313" key="4">
    <source>
        <dbReference type="Proteomes" id="UP000586827"/>
    </source>
</evidence>
<dbReference type="InterPro" id="IPR029016">
    <property type="entry name" value="GAF-like_dom_sf"/>
</dbReference>
<sequence>MVSNLAGGSPNQHGSESGSQLGALEAYAAQAHGYLSVGTEQLGQLAGLLRPAVLESWLRSLRGGVDPMDDGDGRGLRGPDLQRYRDNHSIAAVMPLVDKLLLRDATSTGLIVVVADQFGRVLSVHGNPDRVAAASDAGLREGNDLSERRVGTNAVGLVVRTGRAAWIHGPEHFLHRMHQITGAAAPVHDPDGRLVGVLMIAGGVRVARPEILALVKAAATAAEMDLLLAAVRSGQDRSARRIGGGADAPMPERLGLEVIGLGQPQLTVAGERVPLSQRHAEILLLLAEHAEGLSADHMALLLDDADLDNATIRAAVSRLRSVVGSKVFGSRPYRLLVPIATDVDALRASLDSGDVETAVRLYSGPVLPRSTAPGVIDIRDELRVRLRTAVLRSSEATVLSRWTAGAEGRDDAAAWAAYRATVDRESPLYAQIEAKIRVLDRRLGADATQMQRFGS</sequence>
<dbReference type="RefSeq" id="WP_067527028.1">
    <property type="nucleotide sequence ID" value="NZ_JABELX010000018.1"/>
</dbReference>
<dbReference type="Pfam" id="PF01590">
    <property type="entry name" value="GAF"/>
    <property type="match status" value="1"/>
</dbReference>
<name>A0A849C8D9_9NOCA</name>
<organism evidence="3 4">
    <name type="scientific">Nocardia uniformis</name>
    <dbReference type="NCBI Taxonomy" id="53432"/>
    <lineage>
        <taxon>Bacteria</taxon>
        <taxon>Bacillati</taxon>
        <taxon>Actinomycetota</taxon>
        <taxon>Actinomycetes</taxon>
        <taxon>Mycobacteriales</taxon>
        <taxon>Nocardiaceae</taxon>
        <taxon>Nocardia</taxon>
    </lineage>
</organism>
<keyword evidence="1" id="KW-0238">DNA-binding</keyword>
<protein>
    <submittedName>
        <fullName evidence="3">GAF domain-containing protein</fullName>
    </submittedName>
</protein>
<dbReference type="GO" id="GO:0000160">
    <property type="term" value="P:phosphorelay signal transduction system"/>
    <property type="evidence" value="ECO:0007669"/>
    <property type="project" value="InterPro"/>
</dbReference>
<dbReference type="InterPro" id="IPR003018">
    <property type="entry name" value="GAF"/>
</dbReference>
<feature type="domain" description="OmpR/PhoB-type" evidence="2">
    <location>
        <begin position="270"/>
        <end position="335"/>
    </location>
</feature>
<keyword evidence="4" id="KW-1185">Reference proteome</keyword>
<accession>A0A849C8D9</accession>
<gene>
    <name evidence="3" type="ORF">HLB23_35315</name>
</gene>
<dbReference type="GO" id="GO:0006355">
    <property type="term" value="P:regulation of DNA-templated transcription"/>
    <property type="evidence" value="ECO:0007669"/>
    <property type="project" value="InterPro"/>
</dbReference>